<evidence type="ECO:0000313" key="1">
    <source>
        <dbReference type="EMBL" id="MFD2214720.1"/>
    </source>
</evidence>
<name>A0ABW5C0C3_9BACI</name>
<proteinExistence type="predicted"/>
<protein>
    <submittedName>
        <fullName evidence="1">Uncharacterized protein</fullName>
    </submittedName>
</protein>
<sequence length="58" mass="6992">MDILFLIVSLLLLSFITGMRMLISVWGKKYRYTTAWNLVDSKKERNNVRKRVIKRYGR</sequence>
<organism evidence="1 2">
    <name type="scientific">Metabacillus endolithicus</name>
    <dbReference type="NCBI Taxonomy" id="1535204"/>
    <lineage>
        <taxon>Bacteria</taxon>
        <taxon>Bacillati</taxon>
        <taxon>Bacillota</taxon>
        <taxon>Bacilli</taxon>
        <taxon>Bacillales</taxon>
        <taxon>Bacillaceae</taxon>
        <taxon>Metabacillus</taxon>
    </lineage>
</organism>
<reference evidence="2" key="1">
    <citation type="journal article" date="2019" name="Int. J. Syst. Evol. Microbiol.">
        <title>The Global Catalogue of Microorganisms (GCM) 10K type strain sequencing project: providing services to taxonomists for standard genome sequencing and annotation.</title>
        <authorList>
            <consortium name="The Broad Institute Genomics Platform"/>
            <consortium name="The Broad Institute Genome Sequencing Center for Infectious Disease"/>
            <person name="Wu L."/>
            <person name="Ma J."/>
        </authorList>
    </citation>
    <scope>NUCLEOTIDE SEQUENCE [LARGE SCALE GENOMIC DNA]</scope>
    <source>
        <strain evidence="2">CGMCC 1.15474</strain>
    </source>
</reference>
<keyword evidence="2" id="KW-1185">Reference proteome</keyword>
<dbReference type="EMBL" id="JBHUIK010000003">
    <property type="protein sequence ID" value="MFD2214720.1"/>
    <property type="molecule type" value="Genomic_DNA"/>
</dbReference>
<gene>
    <name evidence="1" type="ORF">ACFSKK_13605</name>
</gene>
<comment type="caution">
    <text evidence="1">The sequence shown here is derived from an EMBL/GenBank/DDBJ whole genome shotgun (WGS) entry which is preliminary data.</text>
</comment>
<accession>A0ABW5C0C3</accession>
<evidence type="ECO:0000313" key="2">
    <source>
        <dbReference type="Proteomes" id="UP001597318"/>
    </source>
</evidence>
<dbReference type="RefSeq" id="WP_247346083.1">
    <property type="nucleotide sequence ID" value="NZ_CP095550.1"/>
</dbReference>
<dbReference type="Proteomes" id="UP001597318">
    <property type="component" value="Unassembled WGS sequence"/>
</dbReference>